<evidence type="ECO:0000256" key="1">
    <source>
        <dbReference type="ARBA" id="ARBA00023015"/>
    </source>
</evidence>
<organism evidence="5 6">
    <name type="scientific">Nakamurella alba</name>
    <dbReference type="NCBI Taxonomy" id="2665158"/>
    <lineage>
        <taxon>Bacteria</taxon>
        <taxon>Bacillati</taxon>
        <taxon>Actinomycetota</taxon>
        <taxon>Actinomycetes</taxon>
        <taxon>Nakamurellales</taxon>
        <taxon>Nakamurellaceae</taxon>
        <taxon>Nakamurella</taxon>
    </lineage>
</organism>
<dbReference type="GO" id="GO:0003677">
    <property type="term" value="F:DNA binding"/>
    <property type="evidence" value="ECO:0007669"/>
    <property type="project" value="UniProtKB-KW"/>
</dbReference>
<dbReference type="InterPro" id="IPR011711">
    <property type="entry name" value="GntR_C"/>
</dbReference>
<dbReference type="InterPro" id="IPR000524">
    <property type="entry name" value="Tscrpt_reg_HTH_GntR"/>
</dbReference>
<sequence>MAGPTERTAPPPSAAVRAYEHTKRLILTGELAGGAAVSELAIGEALGVSRTPTHEAFLRLATEGLLVLESRKGAVVRPMSPSETADVLEMREAVESAAAARVIESGYDADLVGHLTELLAAQERALRDGDVERFVDIDDDLHSSVVAASRNAIAAHFMAMLRDRQQRLRHQLMRVRPEQLEPAYLEHRQLAAAIGDRDADAYRTLLHHHISVHKVVL</sequence>
<feature type="domain" description="HTH gntR-type" evidence="4">
    <location>
        <begin position="12"/>
        <end position="79"/>
    </location>
</feature>
<dbReference type="SUPFAM" id="SSF48008">
    <property type="entry name" value="GntR ligand-binding domain-like"/>
    <property type="match status" value="1"/>
</dbReference>
<evidence type="ECO:0000256" key="2">
    <source>
        <dbReference type="ARBA" id="ARBA00023125"/>
    </source>
</evidence>
<dbReference type="InterPro" id="IPR036388">
    <property type="entry name" value="WH-like_DNA-bd_sf"/>
</dbReference>
<dbReference type="Pfam" id="PF00392">
    <property type="entry name" value="GntR"/>
    <property type="match status" value="1"/>
</dbReference>
<dbReference type="InterPro" id="IPR036390">
    <property type="entry name" value="WH_DNA-bd_sf"/>
</dbReference>
<dbReference type="RefSeq" id="WP_154770320.1">
    <property type="nucleotide sequence ID" value="NZ_WLYK01000009.1"/>
</dbReference>
<dbReference type="SMART" id="SM00895">
    <property type="entry name" value="FCD"/>
    <property type="match status" value="1"/>
</dbReference>
<dbReference type="Proteomes" id="UP000460221">
    <property type="component" value="Unassembled WGS sequence"/>
</dbReference>
<dbReference type="PANTHER" id="PTHR43537">
    <property type="entry name" value="TRANSCRIPTIONAL REGULATOR, GNTR FAMILY"/>
    <property type="match status" value="1"/>
</dbReference>
<evidence type="ECO:0000313" key="6">
    <source>
        <dbReference type="Proteomes" id="UP000460221"/>
    </source>
</evidence>
<evidence type="ECO:0000256" key="3">
    <source>
        <dbReference type="ARBA" id="ARBA00023163"/>
    </source>
</evidence>
<accession>A0A7K1FQ90</accession>
<dbReference type="PROSITE" id="PS50949">
    <property type="entry name" value="HTH_GNTR"/>
    <property type="match status" value="1"/>
</dbReference>
<reference evidence="5 6" key="1">
    <citation type="submission" date="2019-11" db="EMBL/GenBank/DDBJ databases">
        <authorList>
            <person name="Jiang L.-Q."/>
        </authorList>
    </citation>
    <scope>NUCLEOTIDE SEQUENCE [LARGE SCALE GENOMIC DNA]</scope>
    <source>
        <strain evidence="5 6">YIM 132087</strain>
    </source>
</reference>
<keyword evidence="2" id="KW-0238">DNA-binding</keyword>
<dbReference type="AlphaFoldDB" id="A0A7K1FQ90"/>
<gene>
    <name evidence="5" type="ORF">GIS00_20405</name>
</gene>
<keyword evidence="1" id="KW-0805">Transcription regulation</keyword>
<keyword evidence="6" id="KW-1185">Reference proteome</keyword>
<evidence type="ECO:0000259" key="4">
    <source>
        <dbReference type="PROSITE" id="PS50949"/>
    </source>
</evidence>
<dbReference type="Pfam" id="PF07729">
    <property type="entry name" value="FCD"/>
    <property type="match status" value="1"/>
</dbReference>
<comment type="caution">
    <text evidence="5">The sequence shown here is derived from an EMBL/GenBank/DDBJ whole genome shotgun (WGS) entry which is preliminary data.</text>
</comment>
<dbReference type="Gene3D" id="1.10.10.10">
    <property type="entry name" value="Winged helix-like DNA-binding domain superfamily/Winged helix DNA-binding domain"/>
    <property type="match status" value="1"/>
</dbReference>
<evidence type="ECO:0000313" key="5">
    <source>
        <dbReference type="EMBL" id="MTD16306.1"/>
    </source>
</evidence>
<dbReference type="InterPro" id="IPR008920">
    <property type="entry name" value="TF_FadR/GntR_C"/>
</dbReference>
<dbReference type="GO" id="GO:0003700">
    <property type="term" value="F:DNA-binding transcription factor activity"/>
    <property type="evidence" value="ECO:0007669"/>
    <property type="project" value="InterPro"/>
</dbReference>
<protein>
    <submittedName>
        <fullName evidence="5">FCD domain-containing protein</fullName>
    </submittedName>
</protein>
<dbReference type="SUPFAM" id="SSF46785">
    <property type="entry name" value="Winged helix' DNA-binding domain"/>
    <property type="match status" value="1"/>
</dbReference>
<dbReference type="SMART" id="SM00345">
    <property type="entry name" value="HTH_GNTR"/>
    <property type="match status" value="1"/>
</dbReference>
<dbReference type="PANTHER" id="PTHR43537:SF24">
    <property type="entry name" value="GLUCONATE OPERON TRANSCRIPTIONAL REPRESSOR"/>
    <property type="match status" value="1"/>
</dbReference>
<keyword evidence="3" id="KW-0804">Transcription</keyword>
<proteinExistence type="predicted"/>
<dbReference type="Gene3D" id="1.20.120.530">
    <property type="entry name" value="GntR ligand-binding domain-like"/>
    <property type="match status" value="1"/>
</dbReference>
<dbReference type="EMBL" id="WLYK01000009">
    <property type="protein sequence ID" value="MTD16306.1"/>
    <property type="molecule type" value="Genomic_DNA"/>
</dbReference>
<name>A0A7K1FQ90_9ACTN</name>